<evidence type="ECO:0000256" key="1">
    <source>
        <dbReference type="ARBA" id="ARBA00007754"/>
    </source>
</evidence>
<gene>
    <name evidence="7" type="ORF">Pflav_027860</name>
</gene>
<feature type="chain" id="PRO_5026344352" description="GH26 domain-containing protein" evidence="5">
    <location>
        <begin position="22"/>
        <end position="338"/>
    </location>
</feature>
<dbReference type="Proteomes" id="UP000502508">
    <property type="component" value="Chromosome"/>
</dbReference>
<dbReference type="InterPro" id="IPR017853">
    <property type="entry name" value="GH"/>
</dbReference>
<feature type="active site" description="Proton donor" evidence="4">
    <location>
        <position position="168"/>
    </location>
</feature>
<dbReference type="GO" id="GO:0016985">
    <property type="term" value="F:mannan endo-1,4-beta-mannosidase activity"/>
    <property type="evidence" value="ECO:0007669"/>
    <property type="project" value="InterPro"/>
</dbReference>
<dbReference type="EMBL" id="AP022870">
    <property type="protein sequence ID" value="BCB76376.1"/>
    <property type="molecule type" value="Genomic_DNA"/>
</dbReference>
<proteinExistence type="inferred from homology"/>
<reference evidence="7 8" key="1">
    <citation type="submission" date="2020-03" db="EMBL/GenBank/DDBJ databases">
        <title>Whole genome shotgun sequence of Phytohabitans flavus NBRC 107702.</title>
        <authorList>
            <person name="Komaki H."/>
            <person name="Tamura T."/>
        </authorList>
    </citation>
    <scope>NUCLEOTIDE SEQUENCE [LARGE SCALE GENOMIC DNA]</scope>
    <source>
        <strain evidence="7 8">NBRC 107702</strain>
    </source>
</reference>
<dbReference type="InterPro" id="IPR022790">
    <property type="entry name" value="GH26_dom"/>
</dbReference>
<organism evidence="7 8">
    <name type="scientific">Phytohabitans flavus</name>
    <dbReference type="NCBI Taxonomy" id="1076124"/>
    <lineage>
        <taxon>Bacteria</taxon>
        <taxon>Bacillati</taxon>
        <taxon>Actinomycetota</taxon>
        <taxon>Actinomycetes</taxon>
        <taxon>Micromonosporales</taxon>
        <taxon>Micromonosporaceae</taxon>
    </lineage>
</organism>
<dbReference type="RefSeq" id="WP_173036448.1">
    <property type="nucleotide sequence ID" value="NZ_AP022870.1"/>
</dbReference>
<evidence type="ECO:0000256" key="4">
    <source>
        <dbReference type="PROSITE-ProRule" id="PRU01100"/>
    </source>
</evidence>
<evidence type="ECO:0000256" key="2">
    <source>
        <dbReference type="ARBA" id="ARBA00022801"/>
    </source>
</evidence>
<accession>A0A6F8XRD6</accession>
<evidence type="ECO:0000259" key="6">
    <source>
        <dbReference type="PROSITE" id="PS51764"/>
    </source>
</evidence>
<sequence>MRSRHLFVAMSVFVAAVFGYAALGARDAAQPGPEAATSTAAPQASPTVSAAPTEVPIYDVRHLIKPAGNYLGVSIGGAPQDMSRVDAFVKRSGAKPNMITIFESFDDDFAASEVRAIYQYGALPIVRWEPFRQRLAHIAAGRYDDYLVEFATEVKRVNVPIALTIAHEMNGNWYTWGTRQNTAKDFVAAWRHIHGVFQQVGATNVIWTWTPNVVNYLPEAPLRGYWPGPAYVDWVGIDGYFVTEGDRTFETLFGPTIKEVRKFTDKPVLIVETGSEAGSMRAKVVTDLFTTVSRRKDVIGFVYFNTHGSRNWIIDQDPRALAVFRTHKSRADFGFPVR</sequence>
<dbReference type="Gene3D" id="3.20.20.80">
    <property type="entry name" value="Glycosidases"/>
    <property type="match status" value="1"/>
</dbReference>
<dbReference type="PANTHER" id="PTHR40079:SF4">
    <property type="entry name" value="GH26 DOMAIN-CONTAINING PROTEIN-RELATED"/>
    <property type="match status" value="1"/>
</dbReference>
<reference evidence="7 8" key="2">
    <citation type="submission" date="2020-03" db="EMBL/GenBank/DDBJ databases">
        <authorList>
            <person name="Ichikawa N."/>
            <person name="Kimura A."/>
            <person name="Kitahashi Y."/>
            <person name="Uohara A."/>
        </authorList>
    </citation>
    <scope>NUCLEOTIDE SEQUENCE [LARGE SCALE GENOMIC DNA]</scope>
    <source>
        <strain evidence="7 8">NBRC 107702</strain>
    </source>
</reference>
<protein>
    <recommendedName>
        <fullName evidence="6">GH26 domain-containing protein</fullName>
    </recommendedName>
</protein>
<feature type="active site" description="Nucleophile" evidence="4">
    <location>
        <position position="272"/>
    </location>
</feature>
<keyword evidence="2 4" id="KW-0378">Hydrolase</keyword>
<keyword evidence="8" id="KW-1185">Reference proteome</keyword>
<dbReference type="PROSITE" id="PS51764">
    <property type="entry name" value="GH26"/>
    <property type="match status" value="1"/>
</dbReference>
<evidence type="ECO:0000256" key="3">
    <source>
        <dbReference type="ARBA" id="ARBA00023295"/>
    </source>
</evidence>
<feature type="signal peptide" evidence="5">
    <location>
        <begin position="1"/>
        <end position="21"/>
    </location>
</feature>
<name>A0A6F8XRD6_9ACTN</name>
<evidence type="ECO:0000313" key="7">
    <source>
        <dbReference type="EMBL" id="BCB76376.1"/>
    </source>
</evidence>
<dbReference type="KEGG" id="pfla:Pflav_027860"/>
<dbReference type="PANTHER" id="PTHR40079">
    <property type="entry name" value="MANNAN ENDO-1,4-BETA-MANNOSIDASE E-RELATED"/>
    <property type="match status" value="1"/>
</dbReference>
<dbReference type="GO" id="GO:0006080">
    <property type="term" value="P:substituted mannan metabolic process"/>
    <property type="evidence" value="ECO:0007669"/>
    <property type="project" value="InterPro"/>
</dbReference>
<keyword evidence="5" id="KW-0732">Signal</keyword>
<feature type="domain" description="GH26" evidence="6">
    <location>
        <begin position="51"/>
        <end position="324"/>
    </location>
</feature>
<dbReference type="AlphaFoldDB" id="A0A6F8XRD6"/>
<comment type="similarity">
    <text evidence="1 4">Belongs to the glycosyl hydrolase 26 family.</text>
</comment>
<evidence type="ECO:0000313" key="8">
    <source>
        <dbReference type="Proteomes" id="UP000502508"/>
    </source>
</evidence>
<dbReference type="Pfam" id="PF02156">
    <property type="entry name" value="Glyco_hydro_26"/>
    <property type="match status" value="1"/>
</dbReference>
<dbReference type="InterPro" id="IPR000805">
    <property type="entry name" value="Glyco_hydro_26"/>
</dbReference>
<dbReference type="SUPFAM" id="SSF51445">
    <property type="entry name" value="(Trans)glycosidases"/>
    <property type="match status" value="1"/>
</dbReference>
<evidence type="ECO:0000256" key="5">
    <source>
        <dbReference type="SAM" id="SignalP"/>
    </source>
</evidence>
<keyword evidence="3 4" id="KW-0326">Glycosidase</keyword>